<gene>
    <name evidence="1" type="ORF">L3X38_042225</name>
</gene>
<evidence type="ECO:0000313" key="2">
    <source>
        <dbReference type="Proteomes" id="UP001054821"/>
    </source>
</evidence>
<name>A0AAD4UW70_PRUDU</name>
<dbReference type="EMBL" id="JAJFAZ020000008">
    <property type="protein sequence ID" value="KAI5313051.1"/>
    <property type="molecule type" value="Genomic_DNA"/>
</dbReference>
<protein>
    <submittedName>
        <fullName evidence="1">Uncharacterized protein</fullName>
    </submittedName>
</protein>
<accession>A0AAD4UW70</accession>
<reference evidence="1 2" key="1">
    <citation type="journal article" date="2022" name="G3 (Bethesda)">
        <title>Whole-genome sequence and methylome profiling of the almond [Prunus dulcis (Mill.) D.A. Webb] cultivar 'Nonpareil'.</title>
        <authorList>
            <person name="D'Amico-Willman K.M."/>
            <person name="Ouma W.Z."/>
            <person name="Meulia T."/>
            <person name="Sideli G.M."/>
            <person name="Gradziel T.M."/>
            <person name="Fresnedo-Ramirez J."/>
        </authorList>
    </citation>
    <scope>NUCLEOTIDE SEQUENCE [LARGE SCALE GENOMIC DNA]</scope>
    <source>
        <strain evidence="1">Clone GOH B32 T37-40</strain>
    </source>
</reference>
<evidence type="ECO:0000313" key="1">
    <source>
        <dbReference type="EMBL" id="KAI5313051.1"/>
    </source>
</evidence>
<keyword evidence="2" id="KW-1185">Reference proteome</keyword>
<organism evidence="1 2">
    <name type="scientific">Prunus dulcis</name>
    <name type="common">Almond</name>
    <name type="synonym">Amygdalus dulcis</name>
    <dbReference type="NCBI Taxonomy" id="3755"/>
    <lineage>
        <taxon>Eukaryota</taxon>
        <taxon>Viridiplantae</taxon>
        <taxon>Streptophyta</taxon>
        <taxon>Embryophyta</taxon>
        <taxon>Tracheophyta</taxon>
        <taxon>Spermatophyta</taxon>
        <taxon>Magnoliopsida</taxon>
        <taxon>eudicotyledons</taxon>
        <taxon>Gunneridae</taxon>
        <taxon>Pentapetalae</taxon>
        <taxon>rosids</taxon>
        <taxon>fabids</taxon>
        <taxon>Rosales</taxon>
        <taxon>Rosaceae</taxon>
        <taxon>Amygdaloideae</taxon>
        <taxon>Amygdaleae</taxon>
        <taxon>Prunus</taxon>
    </lineage>
</organism>
<dbReference type="AlphaFoldDB" id="A0AAD4UW70"/>
<sequence>MGSFGAALVNHEMNCGEDREEVLEWRNAFKKLLIPPGGIQRIIGMIQSLSQKLLMQCGIKYTSANDVRFVGIWGMGGMEMAWEIVRQEAFHKPGGRSLFWLHSDIIHVLTNNTGTEAIEGIVCLREFDMAHCGIPKHSLRCVNQSCSRLIN</sequence>
<proteinExistence type="predicted"/>
<comment type="caution">
    <text evidence="1">The sequence shown here is derived from an EMBL/GenBank/DDBJ whole genome shotgun (WGS) entry which is preliminary data.</text>
</comment>
<dbReference type="Proteomes" id="UP001054821">
    <property type="component" value="Chromosome 8"/>
</dbReference>